<organism evidence="8 9">
    <name type="scientific">Novosphingobium guangzhouense</name>
    <dbReference type="NCBI Taxonomy" id="1850347"/>
    <lineage>
        <taxon>Bacteria</taxon>
        <taxon>Pseudomonadati</taxon>
        <taxon>Pseudomonadota</taxon>
        <taxon>Alphaproteobacteria</taxon>
        <taxon>Sphingomonadales</taxon>
        <taxon>Sphingomonadaceae</taxon>
        <taxon>Novosphingobium</taxon>
    </lineage>
</organism>
<dbReference type="EMBL" id="LYMM01000003">
    <property type="protein sequence ID" value="PNU06154.1"/>
    <property type="molecule type" value="Genomic_DNA"/>
</dbReference>
<evidence type="ECO:0000256" key="3">
    <source>
        <dbReference type="ARBA" id="ARBA00022989"/>
    </source>
</evidence>
<evidence type="ECO:0000256" key="1">
    <source>
        <dbReference type="ARBA" id="ARBA00004167"/>
    </source>
</evidence>
<evidence type="ECO:0000313" key="8">
    <source>
        <dbReference type="EMBL" id="PNU06154.1"/>
    </source>
</evidence>
<dbReference type="OrthoDB" id="7784409at2"/>
<dbReference type="RefSeq" id="WP_103094586.1">
    <property type="nucleotide sequence ID" value="NZ_LYMM01000003.1"/>
</dbReference>
<evidence type="ECO:0000256" key="5">
    <source>
        <dbReference type="SAM" id="MobiDB-lite"/>
    </source>
</evidence>
<name>A0A2K2G544_9SPHN</name>
<evidence type="ECO:0000256" key="2">
    <source>
        <dbReference type="ARBA" id="ARBA00022692"/>
    </source>
</evidence>
<dbReference type="InterPro" id="IPR007452">
    <property type="entry name" value="TamB_C"/>
</dbReference>
<keyword evidence="4 6" id="KW-0472">Membrane</keyword>
<evidence type="ECO:0000256" key="6">
    <source>
        <dbReference type="SAM" id="Phobius"/>
    </source>
</evidence>
<dbReference type="PANTHER" id="PTHR36985">
    <property type="entry name" value="TRANSLOCATION AND ASSEMBLY MODULE SUBUNIT TAMB"/>
    <property type="match status" value="1"/>
</dbReference>
<accession>A0A2K2G544</accession>
<dbReference type="PANTHER" id="PTHR36985:SF1">
    <property type="entry name" value="TRANSLOCATION AND ASSEMBLY MODULE SUBUNIT TAMB"/>
    <property type="match status" value="1"/>
</dbReference>
<gene>
    <name evidence="8" type="ORF">A8V01_12420</name>
</gene>
<reference evidence="8 9" key="1">
    <citation type="submission" date="2016-05" db="EMBL/GenBank/DDBJ databases">
        <title>Complete genome sequence of Novosphingobium guangzhouense SA925(T).</title>
        <authorList>
            <person name="Sha S."/>
        </authorList>
    </citation>
    <scope>NUCLEOTIDE SEQUENCE [LARGE SCALE GENOMIC DNA]</scope>
    <source>
        <strain evidence="8 9">SA925</strain>
    </source>
</reference>
<sequence length="1421" mass="149266">MAGSEENTEGMSPQSEIETTEPVADTPSRWHRVRIRALKTVAFLVLGVVAFVVAVVLGINTGPGRRFVADQIAALEFENGMKISVARIDGSLYGKMILRGLSVRDPRGEFLYSPEIRVDWRPFAYLENHVDVRSATAQRVVLRRTPHFRETPPSDAPLLPDLDIDVGELRIDRFIAEPPVSGQRRIMTVDGQAHIADGRAQLRAKGGTIAVEGKGGGDRFNAVLDAVPERNRLDLDVDLDAPKGGLIAGLAGFTEPVTLKLAGKGDWAAWNGNLNANFGSGELARLALTARDGTFVVKGPTHIARMFTGPTASLLGPITNVDLTAAFEKRRAKLSGMISSDAFNLTPNGLVDLGENRFEDLKLAFVLLKPSAMAENLSGAGLTADLALDGAFTTPSVNYELAARRLVMKDMGLENLTAKGAAKVDAGHIMIPVSARVGRITGLDTVAGGTLANVTLNGDLAIEGTRILSDNMRLRSSRIDAGLILVADMSKGLYTGAIDGKVDNYRLDSVGIFNIRTNMDLKSEGQGFALQGTVRARSTKLLNDSLQTYLGGNFSASSNVKYGSDGVVRFSAVRMNAPLLTVTGGQGSWSPDGRVSLAANGTSRQYGALGVRVTGTIRNPDAHVTAEHPGLGIGLANLDARIKGAPGGYRLDAKADTDYGPLRADVTLGLGKATSVEINSANLSGVDFAGRIVQTSAGPFAGQLTATGNGIGGLVRLDAEGKYQAADFNLRAKNAIFDGPAQLSIGSAIIDGRAVLYDQPYMVADAQIAGMSLGALDLAAARFIVDYRDGRGKAKALIEGVSGVPFRLGLNADMQPELWRVALQGRVRGLDVKTTTPARIVLKDGSYELMPTNIAFGGGSLKLAGTYGEGMKVQSRMEGVDLAVLNAFAPGYGIGGKVSGSLDFEQANASAFPRGDARLTLSNFTRTSSAAVSQGVDVNFVGKLLADGGEGRAVIRRRGTVIGRMVASLRPLPPGEGPWMTRLMDAPLGGGIRYNGPADTLFSFAGLSGQSLSGSVGLAADFTCRVSSPCINGVVQGRDMVYDNVAYGTRLSRMALSGKFTGDTLELTSLTAKAGDGNVSASGRVSLAADAGYPMDLSVKLDRARLARSDAMSATATGDLRLTKAAGEPALLSGEIRLPETRYQIVREGAAQVPRLTGVRFKPPVGPQRITGDEPAPTAASAFALIRLDLRLRAPEKLYVSGMGLESEWSAKLSVTGTSAAPSLSGEVQLVRGTLGFAGRSFDLSDGLISFNGGTPIDPTVQITATDDIEDVTVNVNVTGRAMNPQIDFSSDPSLPDDEVLSRILFGSSIANLSALQAVQLASSLNSLRGTGGGLNPLGTLRSAAGIDRLRILGPDEQSGRGTAVAAGQYLTDDIYVELITDARGFTATQLEVSVTKWLSVLSQAGGSGVNSVNVRIKKDY</sequence>
<evidence type="ECO:0000256" key="4">
    <source>
        <dbReference type="ARBA" id="ARBA00023136"/>
    </source>
</evidence>
<evidence type="ECO:0000259" key="7">
    <source>
        <dbReference type="Pfam" id="PF04357"/>
    </source>
</evidence>
<comment type="subcellular location">
    <subcellularLocation>
        <location evidence="1">Membrane</location>
        <topology evidence="1">Single-pass membrane protein</topology>
    </subcellularLocation>
</comment>
<proteinExistence type="predicted"/>
<protein>
    <recommendedName>
        <fullName evidence="7">Translocation and assembly module TamB C-terminal domain-containing protein</fullName>
    </recommendedName>
</protein>
<evidence type="ECO:0000313" key="9">
    <source>
        <dbReference type="Proteomes" id="UP000236327"/>
    </source>
</evidence>
<dbReference type="GO" id="GO:0009306">
    <property type="term" value="P:protein secretion"/>
    <property type="evidence" value="ECO:0007669"/>
    <property type="project" value="InterPro"/>
</dbReference>
<feature type="domain" description="Translocation and assembly module TamB C-terminal" evidence="7">
    <location>
        <begin position="1070"/>
        <end position="1421"/>
    </location>
</feature>
<dbReference type="GO" id="GO:0005886">
    <property type="term" value="C:plasma membrane"/>
    <property type="evidence" value="ECO:0007669"/>
    <property type="project" value="InterPro"/>
</dbReference>
<dbReference type="Proteomes" id="UP000236327">
    <property type="component" value="Unassembled WGS sequence"/>
</dbReference>
<dbReference type="Pfam" id="PF04357">
    <property type="entry name" value="TamB"/>
    <property type="match status" value="1"/>
</dbReference>
<keyword evidence="2 6" id="KW-0812">Transmembrane</keyword>
<feature type="region of interest" description="Disordered" evidence="5">
    <location>
        <begin position="1"/>
        <end position="25"/>
    </location>
</feature>
<feature type="transmembrane region" description="Helical" evidence="6">
    <location>
        <begin position="37"/>
        <end position="59"/>
    </location>
</feature>
<comment type="caution">
    <text evidence="8">The sequence shown here is derived from an EMBL/GenBank/DDBJ whole genome shotgun (WGS) entry which is preliminary data.</text>
</comment>
<keyword evidence="3 6" id="KW-1133">Transmembrane helix</keyword>
<keyword evidence="9" id="KW-1185">Reference proteome</keyword>